<dbReference type="InterPro" id="IPR052026">
    <property type="entry name" value="ExeA_AAA_ATPase_DNA-bind"/>
</dbReference>
<dbReference type="InterPro" id="IPR027417">
    <property type="entry name" value="P-loop_NTPase"/>
</dbReference>
<feature type="domain" description="ORC1/DEAH AAA+ ATPase" evidence="1">
    <location>
        <begin position="41"/>
        <end position="169"/>
    </location>
</feature>
<dbReference type="Pfam" id="PF13401">
    <property type="entry name" value="AAA_22"/>
    <property type="match status" value="1"/>
</dbReference>
<dbReference type="InterPro" id="IPR049945">
    <property type="entry name" value="AAA_22"/>
</dbReference>
<dbReference type="OrthoDB" id="9815896at2"/>
<dbReference type="PANTHER" id="PTHR35894:SF1">
    <property type="entry name" value="PHOSPHORIBULOKINASE _ URIDINE KINASE FAMILY"/>
    <property type="match status" value="1"/>
</dbReference>
<organism evidence="2 3">
    <name type="scientific">Anaerobium acetethylicum</name>
    <dbReference type="NCBI Taxonomy" id="1619234"/>
    <lineage>
        <taxon>Bacteria</taxon>
        <taxon>Bacillati</taxon>
        <taxon>Bacillota</taxon>
        <taxon>Clostridia</taxon>
        <taxon>Lachnospirales</taxon>
        <taxon>Lachnospiraceae</taxon>
        <taxon>Anaerobium</taxon>
    </lineage>
</organism>
<name>A0A1D3TZH7_9FIRM</name>
<proteinExistence type="predicted"/>
<dbReference type="Proteomes" id="UP000199315">
    <property type="component" value="Unassembled WGS sequence"/>
</dbReference>
<evidence type="ECO:0000313" key="2">
    <source>
        <dbReference type="EMBL" id="SCP99965.1"/>
    </source>
</evidence>
<sequence length="267" mass="30010">MYKHFYGITFNPFDKSAPVKDAFQSRDHLEVQNRLAFLKNTRGIGLVTAPPGMGKTFALRCFAESLNPNLCQMFYTCLSTISVTEFYRQLCTQLGLDIGTRKSIMFNSIQERLRYLLKEKHRTIFVVVDECQYLGTDILRDFKLLMNQDYDSLDCFALVMIGLPHMNAVLEKPVHEALKQRIVVHYNYSGLSADETAEYIYSRIDAAGGSRTIIDDAAIRAVSGYCQGTPRMINSVMSNALILGAQLKKQCIDSETILAASNSITLG</sequence>
<gene>
    <name evidence="2" type="ORF">SAMN05421730_10793</name>
</gene>
<evidence type="ECO:0000313" key="3">
    <source>
        <dbReference type="Proteomes" id="UP000199315"/>
    </source>
</evidence>
<dbReference type="SUPFAM" id="SSF52540">
    <property type="entry name" value="P-loop containing nucleoside triphosphate hydrolases"/>
    <property type="match status" value="1"/>
</dbReference>
<dbReference type="GO" id="GO:0016887">
    <property type="term" value="F:ATP hydrolysis activity"/>
    <property type="evidence" value="ECO:0007669"/>
    <property type="project" value="InterPro"/>
</dbReference>
<reference evidence="2 3" key="1">
    <citation type="submission" date="2016-09" db="EMBL/GenBank/DDBJ databases">
        <authorList>
            <person name="Capua I."/>
            <person name="De Benedictis P."/>
            <person name="Joannis T."/>
            <person name="Lombin L.H."/>
            <person name="Cattoli G."/>
        </authorList>
    </citation>
    <scope>NUCLEOTIDE SEQUENCE [LARGE SCALE GENOMIC DNA]</scope>
    <source>
        <strain evidence="2 3">GluBS11</strain>
    </source>
</reference>
<accession>A0A1D3TZH7</accession>
<dbReference type="RefSeq" id="WP_091237148.1">
    <property type="nucleotide sequence ID" value="NZ_FMKA01000079.1"/>
</dbReference>
<evidence type="ECO:0000259" key="1">
    <source>
        <dbReference type="Pfam" id="PF13401"/>
    </source>
</evidence>
<keyword evidence="3" id="KW-1185">Reference proteome</keyword>
<protein>
    <submittedName>
        <fullName evidence="2">Type II secretory pathway, component ExeA (Predicted ATPase)</fullName>
    </submittedName>
</protein>
<dbReference type="AlphaFoldDB" id="A0A1D3TZH7"/>
<dbReference type="STRING" id="1619234.SAMN05421730_10793"/>
<dbReference type="Gene3D" id="3.40.50.300">
    <property type="entry name" value="P-loop containing nucleotide triphosphate hydrolases"/>
    <property type="match status" value="1"/>
</dbReference>
<dbReference type="PANTHER" id="PTHR35894">
    <property type="entry name" value="GENERAL SECRETION PATHWAY PROTEIN A-RELATED"/>
    <property type="match status" value="1"/>
</dbReference>
<dbReference type="EMBL" id="FMKA01000079">
    <property type="protein sequence ID" value="SCP99965.1"/>
    <property type="molecule type" value="Genomic_DNA"/>
</dbReference>